<dbReference type="Proteomes" id="UP000295244">
    <property type="component" value="Unassembled WGS sequence"/>
</dbReference>
<dbReference type="InterPro" id="IPR016084">
    <property type="entry name" value="Haem_Oase-like_multi-hlx"/>
</dbReference>
<dbReference type="PANTHER" id="PTHR43198">
    <property type="entry name" value="BIFUNCTIONAL TH2 PROTEIN"/>
    <property type="match status" value="1"/>
</dbReference>
<evidence type="ECO:0000313" key="3">
    <source>
        <dbReference type="EMBL" id="TCJ18303.1"/>
    </source>
</evidence>
<evidence type="ECO:0000256" key="1">
    <source>
        <dbReference type="ARBA" id="ARBA00004948"/>
    </source>
</evidence>
<dbReference type="InterPro" id="IPR050967">
    <property type="entry name" value="Thiamine_Salvage_TenA"/>
</dbReference>
<dbReference type="PANTHER" id="PTHR43198:SF2">
    <property type="entry name" value="SI:CH1073-67J19.1-RELATED"/>
    <property type="match status" value="1"/>
</dbReference>
<comment type="pathway">
    <text evidence="1">Cofactor biosynthesis; thiamine diphosphate biosynthesis.</text>
</comment>
<name>A0A4R1BLN3_9ACTN</name>
<dbReference type="GO" id="GO:0005829">
    <property type="term" value="C:cytosol"/>
    <property type="evidence" value="ECO:0007669"/>
    <property type="project" value="TreeGrafter"/>
</dbReference>
<dbReference type="RefSeq" id="WP_132689906.1">
    <property type="nucleotide sequence ID" value="NZ_SKBU01000012.1"/>
</dbReference>
<evidence type="ECO:0000313" key="4">
    <source>
        <dbReference type="Proteomes" id="UP000295244"/>
    </source>
</evidence>
<dbReference type="OrthoDB" id="34166at2"/>
<organism evidence="3 4">
    <name type="scientific">Rubrobacter taiwanensis</name>
    <dbReference type="NCBI Taxonomy" id="185139"/>
    <lineage>
        <taxon>Bacteria</taxon>
        <taxon>Bacillati</taxon>
        <taxon>Actinomycetota</taxon>
        <taxon>Rubrobacteria</taxon>
        <taxon>Rubrobacterales</taxon>
        <taxon>Rubrobacteraceae</taxon>
        <taxon>Rubrobacter</taxon>
    </lineage>
</organism>
<protein>
    <submittedName>
        <fullName evidence="3">TenA family protein</fullName>
    </submittedName>
</protein>
<reference evidence="3 4" key="1">
    <citation type="submission" date="2019-03" db="EMBL/GenBank/DDBJ databases">
        <title>Whole genome sequence of a novel Rubrobacter taiwanensis strain, isolated from Yellowstone National Park.</title>
        <authorList>
            <person name="Freed S."/>
            <person name="Ramaley R.F."/>
            <person name="Kyndt J.A."/>
        </authorList>
    </citation>
    <scope>NUCLEOTIDE SEQUENCE [LARGE SCALE GENOMIC DNA]</scope>
    <source>
        <strain evidence="3 4">Yellowstone</strain>
    </source>
</reference>
<keyword evidence="4" id="KW-1185">Reference proteome</keyword>
<comment type="caution">
    <text evidence="3">The sequence shown here is derived from an EMBL/GenBank/DDBJ whole genome shotgun (WGS) entry which is preliminary data.</text>
</comment>
<dbReference type="InterPro" id="IPR004305">
    <property type="entry name" value="Thiaminase-2/PQQC"/>
</dbReference>
<feature type="domain" description="Thiaminase-2/PQQC" evidence="2">
    <location>
        <begin position="10"/>
        <end position="206"/>
    </location>
</feature>
<dbReference type="Gene3D" id="1.20.910.10">
    <property type="entry name" value="Heme oxygenase-like"/>
    <property type="match status" value="1"/>
</dbReference>
<dbReference type="EMBL" id="SKBU01000012">
    <property type="protein sequence ID" value="TCJ18303.1"/>
    <property type="molecule type" value="Genomic_DNA"/>
</dbReference>
<accession>A0A4R1BLN3</accession>
<dbReference type="Pfam" id="PF03070">
    <property type="entry name" value="TENA_THI-4"/>
    <property type="match status" value="1"/>
</dbReference>
<dbReference type="AlphaFoldDB" id="A0A4R1BLN3"/>
<proteinExistence type="predicted"/>
<dbReference type="CDD" id="cd19368">
    <property type="entry name" value="TenA_C_AtTH2-like"/>
    <property type="match status" value="1"/>
</dbReference>
<gene>
    <name evidence="3" type="ORF">E0L93_06070</name>
</gene>
<evidence type="ECO:0000259" key="2">
    <source>
        <dbReference type="Pfam" id="PF03070"/>
    </source>
</evidence>
<dbReference type="SUPFAM" id="SSF48613">
    <property type="entry name" value="Heme oxygenase-like"/>
    <property type="match status" value="1"/>
</dbReference>
<sequence length="213" mass="23885">MKLAKTLWEENRDLAQAALEHRFVRGLGDGTLPEENFRRYMAQDTFFLEAFARAYALALARSPEREGLYAFFELLAGVLEELKLHKGYAQSQGIELEEVIPDGATLAYTDFLLATAGLRDVGEICAAMTPCMRLYAFLGQSLAGSGPGEDNPYAEWVRTYSDPGFEALASRLEELLDRYGRDTPAIRSAYRRAMRLEVDFFESASRGMDGGRR</sequence>